<evidence type="ECO:0000256" key="2">
    <source>
        <dbReference type="ARBA" id="ARBA00003968"/>
    </source>
</evidence>
<keyword evidence="9" id="KW-0963">Cytoplasm</keyword>
<dbReference type="GO" id="GO:0006168">
    <property type="term" value="P:adenine salvage"/>
    <property type="evidence" value="ECO:0007669"/>
    <property type="project" value="InterPro"/>
</dbReference>
<dbReference type="PANTHER" id="PTHR32315:SF3">
    <property type="entry name" value="ADENINE PHOSPHORIBOSYLTRANSFERASE"/>
    <property type="match status" value="1"/>
</dbReference>
<dbReference type="InterPro" id="IPR005764">
    <property type="entry name" value="Ade_phspho_trans"/>
</dbReference>
<dbReference type="EMBL" id="JAPWDV010000002">
    <property type="protein sequence ID" value="KAJ6219357.1"/>
    <property type="molecule type" value="Genomic_DNA"/>
</dbReference>
<evidence type="ECO:0000256" key="5">
    <source>
        <dbReference type="ARBA" id="ARBA00008391"/>
    </source>
</evidence>
<comment type="subcellular location">
    <subcellularLocation>
        <location evidence="3">Cytoplasm</location>
    </subcellularLocation>
</comment>
<dbReference type="InterPro" id="IPR000836">
    <property type="entry name" value="PRTase_dom"/>
</dbReference>
<dbReference type="GO" id="GO:0016208">
    <property type="term" value="F:AMP binding"/>
    <property type="evidence" value="ECO:0007669"/>
    <property type="project" value="TreeGrafter"/>
</dbReference>
<comment type="subunit">
    <text evidence="6">Homodimer.</text>
</comment>
<dbReference type="FunFam" id="3.40.50.2020:FF:000004">
    <property type="entry name" value="Adenine phosphoribosyltransferase"/>
    <property type="match status" value="1"/>
</dbReference>
<proteinExistence type="inferred from homology"/>
<evidence type="ECO:0000256" key="3">
    <source>
        <dbReference type="ARBA" id="ARBA00004496"/>
    </source>
</evidence>
<comment type="pathway">
    <text evidence="4">Purine metabolism; AMP biosynthesis via salvage pathway; AMP from adenine: step 1/1.</text>
</comment>
<comment type="caution">
    <text evidence="14">The sequence shown here is derived from an EMBL/GenBank/DDBJ whole genome shotgun (WGS) entry which is preliminary data.</text>
</comment>
<organism evidence="14 15">
    <name type="scientific">Blomia tropicalis</name>
    <name type="common">Mite</name>
    <dbReference type="NCBI Taxonomy" id="40697"/>
    <lineage>
        <taxon>Eukaryota</taxon>
        <taxon>Metazoa</taxon>
        <taxon>Ecdysozoa</taxon>
        <taxon>Arthropoda</taxon>
        <taxon>Chelicerata</taxon>
        <taxon>Arachnida</taxon>
        <taxon>Acari</taxon>
        <taxon>Acariformes</taxon>
        <taxon>Sarcoptiformes</taxon>
        <taxon>Astigmata</taxon>
        <taxon>Glycyphagoidea</taxon>
        <taxon>Echimyopodidae</taxon>
        <taxon>Blomia</taxon>
    </lineage>
</organism>
<evidence type="ECO:0000256" key="7">
    <source>
        <dbReference type="ARBA" id="ARBA00011893"/>
    </source>
</evidence>
<dbReference type="InterPro" id="IPR050054">
    <property type="entry name" value="UPRTase/APRTase"/>
</dbReference>
<evidence type="ECO:0000256" key="9">
    <source>
        <dbReference type="ARBA" id="ARBA00022490"/>
    </source>
</evidence>
<dbReference type="InterPro" id="IPR029057">
    <property type="entry name" value="PRTase-like"/>
</dbReference>
<dbReference type="OMA" id="QAYDLEY"/>
<evidence type="ECO:0000256" key="4">
    <source>
        <dbReference type="ARBA" id="ARBA00004659"/>
    </source>
</evidence>
<dbReference type="NCBIfam" id="NF002636">
    <property type="entry name" value="PRK02304.1-5"/>
    <property type="match status" value="1"/>
</dbReference>
<sequence length="184" mass="19942">MTDQEQLRLNRVRNNIASYPNFPKPGIIFRDVFPLFSDPSLLEDVITLFVQHIKSLNSSANAIVGLESRGFLIGPTVALRLGVPFIPIRKAGKLPGDVRSASYELEYGTDRFEIQTNSVKVGLNCVIVDDLLATGGSMKTAVKLIEECGAKTISGVVIIELVGLGGRQKSGCPIHSLVQFAETD</sequence>
<comment type="function">
    <text evidence="2">Catalyzes a salvage reaction resulting in the formation of AMP, that is energically less costly than de novo synthesis.</text>
</comment>
<evidence type="ECO:0000256" key="10">
    <source>
        <dbReference type="ARBA" id="ARBA00022676"/>
    </source>
</evidence>
<evidence type="ECO:0000256" key="12">
    <source>
        <dbReference type="ARBA" id="ARBA00022726"/>
    </source>
</evidence>
<feature type="domain" description="Phosphoribosyltransferase" evidence="13">
    <location>
        <begin position="39"/>
        <end position="159"/>
    </location>
</feature>
<reference evidence="14" key="1">
    <citation type="submission" date="2022-12" db="EMBL/GenBank/DDBJ databases">
        <title>Genome assemblies of Blomia tropicalis.</title>
        <authorList>
            <person name="Cui Y."/>
        </authorList>
    </citation>
    <scope>NUCLEOTIDE SEQUENCE</scope>
    <source>
        <tissue evidence="14">Adult mites</tissue>
    </source>
</reference>
<evidence type="ECO:0000256" key="8">
    <source>
        <dbReference type="ARBA" id="ARBA00017366"/>
    </source>
</evidence>
<dbReference type="NCBIfam" id="NF002634">
    <property type="entry name" value="PRK02304.1-3"/>
    <property type="match status" value="1"/>
</dbReference>
<dbReference type="GO" id="GO:0005737">
    <property type="term" value="C:cytoplasm"/>
    <property type="evidence" value="ECO:0007669"/>
    <property type="project" value="UniProtKB-SubCell"/>
</dbReference>
<dbReference type="OrthoDB" id="363185at2759"/>
<evidence type="ECO:0000313" key="14">
    <source>
        <dbReference type="EMBL" id="KAJ6219357.1"/>
    </source>
</evidence>
<dbReference type="GO" id="GO:0044209">
    <property type="term" value="P:AMP salvage"/>
    <property type="evidence" value="ECO:0007669"/>
    <property type="project" value="TreeGrafter"/>
</dbReference>
<dbReference type="GO" id="GO:0002055">
    <property type="term" value="F:adenine binding"/>
    <property type="evidence" value="ECO:0007669"/>
    <property type="project" value="TreeGrafter"/>
</dbReference>
<accession>A0A9Q0M7H6</accession>
<keyword evidence="12" id="KW-0660">Purine salvage</keyword>
<dbReference type="Proteomes" id="UP001142055">
    <property type="component" value="Chromosome 2"/>
</dbReference>
<dbReference type="PANTHER" id="PTHR32315">
    <property type="entry name" value="ADENINE PHOSPHORIBOSYLTRANSFERASE"/>
    <property type="match status" value="1"/>
</dbReference>
<dbReference type="GO" id="GO:0003999">
    <property type="term" value="F:adenine phosphoribosyltransferase activity"/>
    <property type="evidence" value="ECO:0007669"/>
    <property type="project" value="UniProtKB-EC"/>
</dbReference>
<dbReference type="SUPFAM" id="SSF53271">
    <property type="entry name" value="PRTase-like"/>
    <property type="match status" value="1"/>
</dbReference>
<dbReference type="CDD" id="cd06223">
    <property type="entry name" value="PRTases_typeI"/>
    <property type="match status" value="1"/>
</dbReference>
<dbReference type="HAMAP" id="MF_00004">
    <property type="entry name" value="Aden_phosphoribosyltr"/>
    <property type="match status" value="1"/>
</dbReference>
<keyword evidence="15" id="KW-1185">Reference proteome</keyword>
<gene>
    <name evidence="14" type="ORF">RDWZM_005169</name>
</gene>
<comment type="similarity">
    <text evidence="5">Belongs to the purine/pyrimidine phosphoribosyltransferase family.</text>
</comment>
<dbReference type="AlphaFoldDB" id="A0A9Q0M7H6"/>
<evidence type="ECO:0000256" key="11">
    <source>
        <dbReference type="ARBA" id="ARBA00022679"/>
    </source>
</evidence>
<protein>
    <recommendedName>
        <fullName evidence="8">Adenine phosphoribosyltransferase</fullName>
        <ecNumber evidence="7">2.4.2.7</ecNumber>
    </recommendedName>
</protein>
<evidence type="ECO:0000256" key="6">
    <source>
        <dbReference type="ARBA" id="ARBA00011738"/>
    </source>
</evidence>
<dbReference type="NCBIfam" id="TIGR01090">
    <property type="entry name" value="apt"/>
    <property type="match status" value="1"/>
</dbReference>
<dbReference type="GO" id="GO:0006166">
    <property type="term" value="P:purine ribonucleoside salvage"/>
    <property type="evidence" value="ECO:0007669"/>
    <property type="project" value="UniProtKB-KW"/>
</dbReference>
<evidence type="ECO:0000313" key="15">
    <source>
        <dbReference type="Proteomes" id="UP001142055"/>
    </source>
</evidence>
<keyword evidence="11" id="KW-0808">Transferase</keyword>
<dbReference type="EC" id="2.4.2.7" evidence="7"/>
<keyword evidence="10" id="KW-0328">Glycosyltransferase</keyword>
<comment type="catalytic activity">
    <reaction evidence="1">
        <text>AMP + diphosphate = 5-phospho-alpha-D-ribose 1-diphosphate + adenine</text>
        <dbReference type="Rhea" id="RHEA:16609"/>
        <dbReference type="ChEBI" id="CHEBI:16708"/>
        <dbReference type="ChEBI" id="CHEBI:33019"/>
        <dbReference type="ChEBI" id="CHEBI:58017"/>
        <dbReference type="ChEBI" id="CHEBI:456215"/>
        <dbReference type="EC" id="2.4.2.7"/>
    </reaction>
</comment>
<dbReference type="Pfam" id="PF00156">
    <property type="entry name" value="Pribosyltran"/>
    <property type="match status" value="1"/>
</dbReference>
<name>A0A9Q0M7H6_BLOTA</name>
<evidence type="ECO:0000256" key="1">
    <source>
        <dbReference type="ARBA" id="ARBA00000868"/>
    </source>
</evidence>
<dbReference type="Gene3D" id="3.40.50.2020">
    <property type="match status" value="1"/>
</dbReference>
<evidence type="ECO:0000259" key="13">
    <source>
        <dbReference type="Pfam" id="PF00156"/>
    </source>
</evidence>